<dbReference type="InterPro" id="IPR042185">
    <property type="entry name" value="Serpin_sf_2"/>
</dbReference>
<evidence type="ECO:0000313" key="5">
    <source>
        <dbReference type="Proteomes" id="UP000199577"/>
    </source>
</evidence>
<dbReference type="PANTHER" id="PTHR11461:SF211">
    <property type="entry name" value="GH10112P-RELATED"/>
    <property type="match status" value="1"/>
</dbReference>
<dbReference type="Proteomes" id="UP000199577">
    <property type="component" value="Unassembled WGS sequence"/>
</dbReference>
<organism evidence="4 5">
    <name type="scientific">Parapedobacter composti</name>
    <dbReference type="NCBI Taxonomy" id="623281"/>
    <lineage>
        <taxon>Bacteria</taxon>
        <taxon>Pseudomonadati</taxon>
        <taxon>Bacteroidota</taxon>
        <taxon>Sphingobacteriia</taxon>
        <taxon>Sphingobacteriales</taxon>
        <taxon>Sphingobacteriaceae</taxon>
        <taxon>Parapedobacter</taxon>
    </lineage>
</organism>
<dbReference type="InterPro" id="IPR000215">
    <property type="entry name" value="Serpin_fam"/>
</dbReference>
<dbReference type="InterPro" id="IPR036186">
    <property type="entry name" value="Serpin_sf"/>
</dbReference>
<dbReference type="InterPro" id="IPR023796">
    <property type="entry name" value="Serpin_dom"/>
</dbReference>
<reference evidence="4 5" key="1">
    <citation type="submission" date="2016-10" db="EMBL/GenBank/DDBJ databases">
        <authorList>
            <person name="de Groot N.N."/>
        </authorList>
    </citation>
    <scope>NUCLEOTIDE SEQUENCE [LARGE SCALE GENOMIC DNA]</scope>
    <source>
        <strain evidence="4 5">DSM 22900</strain>
    </source>
</reference>
<dbReference type="GO" id="GO:0005615">
    <property type="term" value="C:extracellular space"/>
    <property type="evidence" value="ECO:0007669"/>
    <property type="project" value="InterPro"/>
</dbReference>
<dbReference type="PROSITE" id="PS51257">
    <property type="entry name" value="PROKAR_LIPOPROTEIN"/>
    <property type="match status" value="1"/>
</dbReference>
<dbReference type="CDD" id="cd19588">
    <property type="entry name" value="serpin_miropin-like"/>
    <property type="match status" value="1"/>
</dbReference>
<feature type="domain" description="Serpin" evidence="3">
    <location>
        <begin position="54"/>
        <end position="413"/>
    </location>
</feature>
<dbReference type="SUPFAM" id="SSF56574">
    <property type="entry name" value="Serpins"/>
    <property type="match status" value="1"/>
</dbReference>
<dbReference type="EMBL" id="FOLL01000001">
    <property type="protein sequence ID" value="SFB85744.1"/>
    <property type="molecule type" value="Genomic_DNA"/>
</dbReference>
<name>A0A1I1EEZ7_9SPHI</name>
<dbReference type="OrthoDB" id="9764871at2"/>
<dbReference type="STRING" id="623281.SAMN05421747_101545"/>
<protein>
    <submittedName>
        <fullName evidence="4">Serpin B</fullName>
    </submittedName>
</protein>
<dbReference type="PANTHER" id="PTHR11461">
    <property type="entry name" value="SERINE PROTEASE INHIBITOR, SERPIN"/>
    <property type="match status" value="1"/>
</dbReference>
<dbReference type="AlphaFoldDB" id="A0A1I1EEZ7"/>
<keyword evidence="2" id="KW-0732">Signal</keyword>
<proteinExistence type="inferred from homology"/>
<dbReference type="Gene3D" id="3.30.497.10">
    <property type="entry name" value="Antithrombin, subunit I, domain 2"/>
    <property type="match status" value="1"/>
</dbReference>
<dbReference type="GO" id="GO:0004867">
    <property type="term" value="F:serine-type endopeptidase inhibitor activity"/>
    <property type="evidence" value="ECO:0007669"/>
    <property type="project" value="InterPro"/>
</dbReference>
<gene>
    <name evidence="4" type="ORF">SAMN05421747_101545</name>
</gene>
<feature type="signal peptide" evidence="2">
    <location>
        <begin position="1"/>
        <end position="25"/>
    </location>
</feature>
<keyword evidence="5" id="KW-1185">Reference proteome</keyword>
<dbReference type="Gene3D" id="2.30.39.10">
    <property type="entry name" value="Alpha-1-antitrypsin, domain 1"/>
    <property type="match status" value="1"/>
</dbReference>
<evidence type="ECO:0000256" key="2">
    <source>
        <dbReference type="SAM" id="SignalP"/>
    </source>
</evidence>
<evidence type="ECO:0000256" key="1">
    <source>
        <dbReference type="RuleBase" id="RU000411"/>
    </source>
</evidence>
<dbReference type="Pfam" id="PF00079">
    <property type="entry name" value="Serpin"/>
    <property type="match status" value="1"/>
</dbReference>
<feature type="chain" id="PRO_5011681049" evidence="2">
    <location>
        <begin position="26"/>
        <end position="421"/>
    </location>
</feature>
<accession>A0A1I1EEZ7</accession>
<dbReference type="InterPro" id="IPR042178">
    <property type="entry name" value="Serpin_sf_1"/>
</dbReference>
<comment type="similarity">
    <text evidence="1">Belongs to the serpin family.</text>
</comment>
<sequence length="421" mass="46106">MNRLITYRTALSAIAMLGFASCDKAAPEKLGPGKDLVLTAAEQQKAGNDNRFAFELFRTATTNLKANENALLSPLSVGVALAMTNNGAVGETRRAIEQTLKFDGFDTETINAYYQKLLTDLPALDPRTTLDIANSIWYRQGFHVLPDFLNINGTFYNANVSALDFADPAARDVINNWVSNKTRKKIPTIIDNGIPADMVMYLINAVYFKGTWEQRFKKADTKRGVFSLPDGSTLQTDFMQVRHKFNLAATDEAEAIELPYGNRKYSMVVLMPRGGTTPAQLAEKLVGPEAWASVVGAFRTAEVQLALPKFKFSYENKLNDELSGMGMGIAFSPQADFSGIGGGRNLVISEVKHKSFIEVNEEGTEAAAVTSVGVELTSVGPSVYTLNVKRPFLFAIREMNTGLILFLGQVNNPSIEETKAI</sequence>
<evidence type="ECO:0000313" key="4">
    <source>
        <dbReference type="EMBL" id="SFB85744.1"/>
    </source>
</evidence>
<evidence type="ECO:0000259" key="3">
    <source>
        <dbReference type="SMART" id="SM00093"/>
    </source>
</evidence>
<dbReference type="SMART" id="SM00093">
    <property type="entry name" value="SERPIN"/>
    <property type="match status" value="1"/>
</dbReference>